<dbReference type="AlphaFoldDB" id="A0AAE1E1N6"/>
<gene>
    <name evidence="2" type="ORF">RRG08_062554</name>
</gene>
<evidence type="ECO:0000313" key="3">
    <source>
        <dbReference type="Proteomes" id="UP001283361"/>
    </source>
</evidence>
<protein>
    <submittedName>
        <fullName evidence="2">Uncharacterized protein</fullName>
    </submittedName>
</protein>
<feature type="signal peptide" evidence="1">
    <location>
        <begin position="1"/>
        <end position="20"/>
    </location>
</feature>
<reference evidence="2" key="1">
    <citation type="journal article" date="2023" name="G3 (Bethesda)">
        <title>A reference genome for the long-term kleptoplast-retaining sea slug Elysia crispata morphotype clarki.</title>
        <authorList>
            <person name="Eastman K.E."/>
            <person name="Pendleton A.L."/>
            <person name="Shaikh M.A."/>
            <person name="Suttiyut T."/>
            <person name="Ogas R."/>
            <person name="Tomko P."/>
            <person name="Gavelis G."/>
            <person name="Widhalm J.R."/>
            <person name="Wisecaver J.H."/>
        </authorList>
    </citation>
    <scope>NUCLEOTIDE SEQUENCE</scope>
    <source>
        <strain evidence="2">ECLA1</strain>
    </source>
</reference>
<sequence>MSLLLSHTILSLSSTCVCDGAEAPETGEGETKPRRAPSPFRNLQHICHVAAPFIAEFLRMEVTYIEELGVRRDDPRGYNFSILRSNVSGTPAGEWRKHSSSHVGFVSLVYLGR</sequence>
<keyword evidence="3" id="KW-1185">Reference proteome</keyword>
<dbReference type="Proteomes" id="UP001283361">
    <property type="component" value="Unassembled WGS sequence"/>
</dbReference>
<comment type="caution">
    <text evidence="2">The sequence shown here is derived from an EMBL/GenBank/DDBJ whole genome shotgun (WGS) entry which is preliminary data.</text>
</comment>
<keyword evidence="1" id="KW-0732">Signal</keyword>
<evidence type="ECO:0000256" key="1">
    <source>
        <dbReference type="SAM" id="SignalP"/>
    </source>
</evidence>
<feature type="chain" id="PRO_5041991187" evidence="1">
    <location>
        <begin position="21"/>
        <end position="113"/>
    </location>
</feature>
<accession>A0AAE1E1N6</accession>
<evidence type="ECO:0000313" key="2">
    <source>
        <dbReference type="EMBL" id="KAK3790320.1"/>
    </source>
</evidence>
<organism evidence="2 3">
    <name type="scientific">Elysia crispata</name>
    <name type="common">lettuce slug</name>
    <dbReference type="NCBI Taxonomy" id="231223"/>
    <lineage>
        <taxon>Eukaryota</taxon>
        <taxon>Metazoa</taxon>
        <taxon>Spiralia</taxon>
        <taxon>Lophotrochozoa</taxon>
        <taxon>Mollusca</taxon>
        <taxon>Gastropoda</taxon>
        <taxon>Heterobranchia</taxon>
        <taxon>Euthyneura</taxon>
        <taxon>Panpulmonata</taxon>
        <taxon>Sacoglossa</taxon>
        <taxon>Placobranchoidea</taxon>
        <taxon>Plakobranchidae</taxon>
        <taxon>Elysia</taxon>
    </lineage>
</organism>
<dbReference type="EMBL" id="JAWDGP010001549">
    <property type="protein sequence ID" value="KAK3790320.1"/>
    <property type="molecule type" value="Genomic_DNA"/>
</dbReference>
<name>A0AAE1E1N6_9GAST</name>
<proteinExistence type="predicted"/>